<dbReference type="Pfam" id="PF13393">
    <property type="entry name" value="tRNA-synt_His"/>
    <property type="match status" value="1"/>
</dbReference>
<dbReference type="GO" id="GO:0005524">
    <property type="term" value="F:ATP binding"/>
    <property type="evidence" value="ECO:0007669"/>
    <property type="project" value="UniProtKB-UniRule"/>
</dbReference>
<keyword evidence="4 9" id="KW-0547">Nucleotide-binding</keyword>
<keyword evidence="6 9" id="KW-0648">Protein biosynthesis</keyword>
<dbReference type="AlphaFoldDB" id="A0A9X4ATX7"/>
<evidence type="ECO:0000256" key="6">
    <source>
        <dbReference type="ARBA" id="ARBA00022917"/>
    </source>
</evidence>
<dbReference type="Gene3D" id="3.30.930.10">
    <property type="entry name" value="Bira Bifunctional Protein, Domain 2"/>
    <property type="match status" value="1"/>
</dbReference>
<name>A0A9X4ATX7_9BACT</name>
<dbReference type="InterPro" id="IPR015807">
    <property type="entry name" value="His-tRNA-ligase"/>
</dbReference>
<dbReference type="Pfam" id="PF03129">
    <property type="entry name" value="HGTP_anticodon"/>
    <property type="match status" value="1"/>
</dbReference>
<feature type="binding site" evidence="10">
    <location>
        <position position="129"/>
    </location>
    <ligand>
        <name>L-histidine</name>
        <dbReference type="ChEBI" id="CHEBI:57595"/>
    </ligand>
</feature>
<comment type="subcellular location">
    <subcellularLocation>
        <location evidence="9">Cytoplasm</location>
    </subcellularLocation>
</comment>
<feature type="binding site" evidence="10">
    <location>
        <begin position="261"/>
        <end position="262"/>
    </location>
    <ligand>
        <name>L-histidine</name>
        <dbReference type="ChEBI" id="CHEBI:57595"/>
    </ligand>
</feature>
<evidence type="ECO:0000256" key="1">
    <source>
        <dbReference type="ARBA" id="ARBA00008226"/>
    </source>
</evidence>
<keyword evidence="9" id="KW-0963">Cytoplasm</keyword>
<dbReference type="Gene3D" id="3.40.50.800">
    <property type="entry name" value="Anticodon-binding domain"/>
    <property type="match status" value="1"/>
</dbReference>
<reference evidence="12 13" key="1">
    <citation type="submission" date="2021-04" db="EMBL/GenBank/DDBJ databases">
        <title>Genome analysis of Polyangium sp.</title>
        <authorList>
            <person name="Li Y."/>
            <person name="Wang J."/>
        </authorList>
    </citation>
    <scope>NUCLEOTIDE SEQUENCE [LARGE SCALE GENOMIC DNA]</scope>
    <source>
        <strain evidence="12 13">SDU14</strain>
    </source>
</reference>
<keyword evidence="3 9" id="KW-0436">Ligase</keyword>
<dbReference type="RefSeq" id="WP_272426751.1">
    <property type="nucleotide sequence ID" value="NZ_JAGTJJ010000022.1"/>
</dbReference>
<comment type="catalytic activity">
    <reaction evidence="8 9">
        <text>tRNA(His) + L-histidine + ATP = L-histidyl-tRNA(His) + AMP + diphosphate + H(+)</text>
        <dbReference type="Rhea" id="RHEA:17313"/>
        <dbReference type="Rhea" id="RHEA-COMP:9665"/>
        <dbReference type="Rhea" id="RHEA-COMP:9689"/>
        <dbReference type="ChEBI" id="CHEBI:15378"/>
        <dbReference type="ChEBI" id="CHEBI:30616"/>
        <dbReference type="ChEBI" id="CHEBI:33019"/>
        <dbReference type="ChEBI" id="CHEBI:57595"/>
        <dbReference type="ChEBI" id="CHEBI:78442"/>
        <dbReference type="ChEBI" id="CHEBI:78527"/>
        <dbReference type="ChEBI" id="CHEBI:456215"/>
        <dbReference type="EC" id="6.1.1.21"/>
    </reaction>
</comment>
<dbReference type="EMBL" id="JAGTJJ010000022">
    <property type="protein sequence ID" value="MDC3984698.1"/>
    <property type="molecule type" value="Genomic_DNA"/>
</dbReference>
<dbReference type="GO" id="GO:0004821">
    <property type="term" value="F:histidine-tRNA ligase activity"/>
    <property type="evidence" value="ECO:0007669"/>
    <property type="project" value="UniProtKB-UniRule"/>
</dbReference>
<dbReference type="InterPro" id="IPR036621">
    <property type="entry name" value="Anticodon-bd_dom_sf"/>
</dbReference>
<keyword evidence="5 9" id="KW-0067">ATP-binding</keyword>
<accession>A0A9X4ATX7</accession>
<feature type="binding site" evidence="10">
    <location>
        <position position="257"/>
    </location>
    <ligand>
        <name>L-histidine</name>
        <dbReference type="ChEBI" id="CHEBI:57595"/>
    </ligand>
</feature>
<dbReference type="InterPro" id="IPR033656">
    <property type="entry name" value="HisRS_anticodon"/>
</dbReference>
<dbReference type="HAMAP" id="MF_00127">
    <property type="entry name" value="His_tRNA_synth"/>
    <property type="match status" value="1"/>
</dbReference>
<dbReference type="EC" id="6.1.1.21" evidence="9"/>
<comment type="caution">
    <text evidence="12">The sequence shown here is derived from an EMBL/GenBank/DDBJ whole genome shotgun (WGS) entry which is preliminary data.</text>
</comment>
<evidence type="ECO:0000256" key="5">
    <source>
        <dbReference type="ARBA" id="ARBA00022840"/>
    </source>
</evidence>
<dbReference type="GO" id="GO:0006427">
    <property type="term" value="P:histidyl-tRNA aminoacylation"/>
    <property type="evidence" value="ECO:0007669"/>
    <property type="project" value="UniProtKB-UniRule"/>
</dbReference>
<dbReference type="SUPFAM" id="SSF52954">
    <property type="entry name" value="Class II aaRS ABD-related"/>
    <property type="match status" value="1"/>
</dbReference>
<comment type="subunit">
    <text evidence="2 9">Homodimer.</text>
</comment>
<dbReference type="InterPro" id="IPR041715">
    <property type="entry name" value="HisRS-like_core"/>
</dbReference>
<sequence>MELRAVKGMNDILPDEAARWQRLEQAFREHVARYGYDEVRTPILEHTALFSRQIGETTDVVEKEMYSFARHGDELTVRPEGTAGAARAYVEHKIHTKEPVSRWYYLGPMFRGERPAKGRYRQFYQAGCELYGDAGPLADAEMIEMILSLLSSGLGISNIEVRLNSLGASGTRARYRDALVAYFTPMKDKLSEDSQRRLEKNPLRILDSKDPRDREASKGAPSILELLDEADAAHFAGVRRHLDALDVRYIVDPTLVRGLDYYTRTLFEFVTTAGDLGAQSTVVGGGRYDNMIEGLGGPSVPAIGFAMGIERLLTLMPGEASRERPAIYIAPLSDTCTSRALVLGRDLRARGVRVEVDGRGGRLKAMLRRADSLGAKLCVILGDGELERGVVSVKDLAAHKQDEVPLADAADVLAARARAEVSPPPGEAR</sequence>
<dbReference type="Proteomes" id="UP001151081">
    <property type="component" value="Unassembled WGS sequence"/>
</dbReference>
<evidence type="ECO:0000256" key="8">
    <source>
        <dbReference type="ARBA" id="ARBA00047639"/>
    </source>
</evidence>
<dbReference type="InterPro" id="IPR045864">
    <property type="entry name" value="aa-tRNA-synth_II/BPL/LPL"/>
</dbReference>
<gene>
    <name evidence="9" type="primary">hisS</name>
    <name evidence="12" type="ORF">KEG57_29725</name>
</gene>
<feature type="binding site" evidence="10">
    <location>
        <position position="111"/>
    </location>
    <ligand>
        <name>L-histidine</name>
        <dbReference type="ChEBI" id="CHEBI:57595"/>
    </ligand>
</feature>
<evidence type="ECO:0000256" key="3">
    <source>
        <dbReference type="ARBA" id="ARBA00022598"/>
    </source>
</evidence>
<dbReference type="PANTHER" id="PTHR43707">
    <property type="entry name" value="HISTIDYL-TRNA SYNTHETASE"/>
    <property type="match status" value="1"/>
</dbReference>
<dbReference type="SUPFAM" id="SSF55681">
    <property type="entry name" value="Class II aaRS and biotin synthetases"/>
    <property type="match status" value="1"/>
</dbReference>
<dbReference type="CDD" id="cd00859">
    <property type="entry name" value="HisRS_anticodon"/>
    <property type="match status" value="1"/>
</dbReference>
<evidence type="ECO:0000256" key="9">
    <source>
        <dbReference type="HAMAP-Rule" id="MF_00127"/>
    </source>
</evidence>
<dbReference type="CDD" id="cd00773">
    <property type="entry name" value="HisRS-like_core"/>
    <property type="match status" value="1"/>
</dbReference>
<comment type="similarity">
    <text evidence="1 9">Belongs to the class-II aminoacyl-tRNA synthetase family.</text>
</comment>
<evidence type="ECO:0000313" key="12">
    <source>
        <dbReference type="EMBL" id="MDC3984698.1"/>
    </source>
</evidence>
<dbReference type="GO" id="GO:0005737">
    <property type="term" value="C:cytoplasm"/>
    <property type="evidence" value="ECO:0007669"/>
    <property type="project" value="UniProtKB-SubCell"/>
</dbReference>
<dbReference type="InterPro" id="IPR004154">
    <property type="entry name" value="Anticodon-bd"/>
</dbReference>
<evidence type="ECO:0000313" key="13">
    <source>
        <dbReference type="Proteomes" id="UP001151081"/>
    </source>
</evidence>
<evidence type="ECO:0000256" key="10">
    <source>
        <dbReference type="PIRSR" id="PIRSR001549-1"/>
    </source>
</evidence>
<keyword evidence="7 9" id="KW-0030">Aminoacyl-tRNA synthetase</keyword>
<keyword evidence="13" id="KW-1185">Reference proteome</keyword>
<protein>
    <recommendedName>
        <fullName evidence="9">Histidine--tRNA ligase</fullName>
        <ecNumber evidence="9">6.1.1.21</ecNumber>
    </recommendedName>
    <alternativeName>
        <fullName evidence="9">Histidyl-tRNA synthetase</fullName>
        <shortName evidence="9">HisRS</shortName>
    </alternativeName>
</protein>
<feature type="binding site" evidence="10">
    <location>
        <begin position="80"/>
        <end position="82"/>
    </location>
    <ligand>
        <name>L-histidine</name>
        <dbReference type="ChEBI" id="CHEBI:57595"/>
    </ligand>
</feature>
<evidence type="ECO:0000259" key="11">
    <source>
        <dbReference type="PROSITE" id="PS50862"/>
    </source>
</evidence>
<proteinExistence type="inferred from homology"/>
<dbReference type="InterPro" id="IPR006195">
    <property type="entry name" value="aa-tRNA-synth_II"/>
</dbReference>
<dbReference type="PROSITE" id="PS50862">
    <property type="entry name" value="AA_TRNA_LIGASE_II"/>
    <property type="match status" value="1"/>
</dbReference>
<feature type="domain" description="Aminoacyl-transfer RNA synthetases class-II family profile" evidence="11">
    <location>
        <begin position="1"/>
        <end position="325"/>
    </location>
</feature>
<organism evidence="12 13">
    <name type="scientific">Polyangium jinanense</name>
    <dbReference type="NCBI Taxonomy" id="2829994"/>
    <lineage>
        <taxon>Bacteria</taxon>
        <taxon>Pseudomonadati</taxon>
        <taxon>Myxococcota</taxon>
        <taxon>Polyangia</taxon>
        <taxon>Polyangiales</taxon>
        <taxon>Polyangiaceae</taxon>
        <taxon>Polyangium</taxon>
    </lineage>
</organism>
<dbReference type="PANTHER" id="PTHR43707:SF1">
    <property type="entry name" value="HISTIDINE--TRNA LIGASE, MITOCHONDRIAL-RELATED"/>
    <property type="match status" value="1"/>
</dbReference>
<evidence type="ECO:0000256" key="2">
    <source>
        <dbReference type="ARBA" id="ARBA00011738"/>
    </source>
</evidence>
<feature type="binding site" evidence="10">
    <location>
        <position position="125"/>
    </location>
    <ligand>
        <name>L-histidine</name>
        <dbReference type="ChEBI" id="CHEBI:57595"/>
    </ligand>
</feature>
<dbReference type="PIRSF" id="PIRSF001549">
    <property type="entry name" value="His-tRNA_synth"/>
    <property type="match status" value="1"/>
</dbReference>
<dbReference type="InterPro" id="IPR004516">
    <property type="entry name" value="HisRS/HisZ"/>
</dbReference>
<evidence type="ECO:0000256" key="7">
    <source>
        <dbReference type="ARBA" id="ARBA00023146"/>
    </source>
</evidence>
<evidence type="ECO:0000256" key="4">
    <source>
        <dbReference type="ARBA" id="ARBA00022741"/>
    </source>
</evidence>
<dbReference type="NCBIfam" id="TIGR00442">
    <property type="entry name" value="hisS"/>
    <property type="match status" value="1"/>
</dbReference>